<reference evidence="5 6" key="1">
    <citation type="submission" date="2019-09" db="EMBL/GenBank/DDBJ databases">
        <title>Nocardioides panacisoli sp. nov., isolated from the soil of a ginseng field.</title>
        <authorList>
            <person name="Cho C."/>
        </authorList>
    </citation>
    <scope>NUCLEOTIDE SEQUENCE [LARGE SCALE GENOMIC DNA]</scope>
    <source>
        <strain evidence="5 6">BN140041</strain>
    </source>
</reference>
<dbReference type="PANTHER" id="PTHR10742">
    <property type="entry name" value="FLAVIN MONOAMINE OXIDASE"/>
    <property type="match status" value="1"/>
</dbReference>
<sequence>MSTVVIGAGLAGAFAARTLAQAGEDVVVLEATAHLGGRTRTNREVLEHGQVADLGGSFLDIGQDLLLEFCVEHDITLKPEIRMFPKGPDARYSGASILLGRMVIDETRVDDADRAMLAKEVQEALDAAPPGEKETLKAWARRAGLSPQAHAAYVMQGAFNPTARAELVSSWHVHPGDIGRICWILADGTDTMARVALEGLEVRLETPVRLVERTGGGYRVHTDSDVLSCDNVVVSASVQATRRIGFDPVLPSWKVEALLGTPLSQGGKAVAQYRGGADIAAAAGPSTMTNGPVSMFWLKQGPEDTIIAMGTMADTGDGMLDDEEATLASLDRHIEAMTGVAPERIAGIIQNWTTEEFVGGVVNLGTGGFARRAALGAAVGGIHFAGEATGEWPSAMEGAARSGQRVAAEILQKRRAHTDLTAAPRS</sequence>
<dbReference type="InterPro" id="IPR002937">
    <property type="entry name" value="Amino_oxidase"/>
</dbReference>
<feature type="binding site" evidence="3">
    <location>
        <begin position="30"/>
        <end position="31"/>
    </location>
    <ligand>
        <name>FAD</name>
        <dbReference type="ChEBI" id="CHEBI:57692"/>
    </ligand>
</feature>
<dbReference type="SUPFAM" id="SSF51905">
    <property type="entry name" value="FAD/NAD(P)-binding domain"/>
    <property type="match status" value="1"/>
</dbReference>
<keyword evidence="6" id="KW-1185">Reference proteome</keyword>
<proteinExistence type="predicted"/>
<evidence type="ECO:0000313" key="5">
    <source>
        <dbReference type="EMBL" id="KAA1427803.1"/>
    </source>
</evidence>
<dbReference type="RefSeq" id="WP_149750236.1">
    <property type="nucleotide sequence ID" value="NZ_VUJW01000003.1"/>
</dbReference>
<evidence type="ECO:0000256" key="3">
    <source>
        <dbReference type="PIRSR" id="PIRSR601613-1"/>
    </source>
</evidence>
<accession>A0A5B1M4G4</accession>
<feature type="domain" description="Amine oxidase" evidence="4">
    <location>
        <begin position="10"/>
        <end position="411"/>
    </location>
</feature>
<dbReference type="Pfam" id="PF01593">
    <property type="entry name" value="Amino_oxidase"/>
    <property type="match status" value="1"/>
</dbReference>
<feature type="binding site" evidence="3">
    <location>
        <position position="174"/>
    </location>
    <ligand>
        <name>substrate</name>
    </ligand>
</feature>
<gene>
    <name evidence="5" type="ORF">F0U47_10275</name>
</gene>
<keyword evidence="2" id="KW-0560">Oxidoreductase</keyword>
<dbReference type="PANTHER" id="PTHR10742:SF410">
    <property type="entry name" value="LYSINE-SPECIFIC HISTONE DEMETHYLASE 2"/>
    <property type="match status" value="1"/>
</dbReference>
<dbReference type="InterPro" id="IPR036188">
    <property type="entry name" value="FAD/NAD-bd_sf"/>
</dbReference>
<evidence type="ECO:0000256" key="2">
    <source>
        <dbReference type="ARBA" id="ARBA00023002"/>
    </source>
</evidence>
<feature type="binding site" evidence="3">
    <location>
        <position position="387"/>
    </location>
    <ligand>
        <name>FAD</name>
        <dbReference type="ChEBI" id="CHEBI:57692"/>
    </ligand>
</feature>
<dbReference type="Proteomes" id="UP000324351">
    <property type="component" value="Unassembled WGS sequence"/>
</dbReference>
<dbReference type="AlphaFoldDB" id="A0A5B1M4G4"/>
<organism evidence="5 6">
    <name type="scientific">Nocardioides antri</name>
    <dbReference type="NCBI Taxonomy" id="2607659"/>
    <lineage>
        <taxon>Bacteria</taxon>
        <taxon>Bacillati</taxon>
        <taxon>Actinomycetota</taxon>
        <taxon>Actinomycetes</taxon>
        <taxon>Propionibacteriales</taxon>
        <taxon>Nocardioidaceae</taxon>
        <taxon>Nocardioides</taxon>
    </lineage>
</organism>
<dbReference type="GO" id="GO:0016491">
    <property type="term" value="F:oxidoreductase activity"/>
    <property type="evidence" value="ECO:0007669"/>
    <property type="project" value="UniProtKB-KW"/>
</dbReference>
<evidence type="ECO:0000259" key="4">
    <source>
        <dbReference type="Pfam" id="PF01593"/>
    </source>
</evidence>
<comment type="cofactor">
    <cofactor evidence="1">
        <name>FAD</name>
        <dbReference type="ChEBI" id="CHEBI:57692"/>
    </cofactor>
</comment>
<name>A0A5B1M4G4_9ACTN</name>
<evidence type="ECO:0000313" key="6">
    <source>
        <dbReference type="Proteomes" id="UP000324351"/>
    </source>
</evidence>
<comment type="caution">
    <text evidence="5">The sequence shown here is derived from an EMBL/GenBank/DDBJ whole genome shotgun (WGS) entry which is preliminary data.</text>
</comment>
<dbReference type="Gene3D" id="3.50.50.60">
    <property type="entry name" value="FAD/NAD(P)-binding domain"/>
    <property type="match status" value="1"/>
</dbReference>
<evidence type="ECO:0000256" key="1">
    <source>
        <dbReference type="ARBA" id="ARBA00001974"/>
    </source>
</evidence>
<reference evidence="5 6" key="2">
    <citation type="submission" date="2019-09" db="EMBL/GenBank/DDBJ databases">
        <authorList>
            <person name="Jin C."/>
        </authorList>
    </citation>
    <scope>NUCLEOTIDE SEQUENCE [LARGE SCALE GENOMIC DNA]</scope>
    <source>
        <strain evidence="5 6">BN140041</strain>
    </source>
</reference>
<feature type="binding site" evidence="3">
    <location>
        <position position="208"/>
    </location>
    <ligand>
        <name>FAD</name>
        <dbReference type="ChEBI" id="CHEBI:57692"/>
    </ligand>
</feature>
<dbReference type="InterPro" id="IPR050281">
    <property type="entry name" value="Flavin_monoamine_oxidase"/>
</dbReference>
<protein>
    <submittedName>
        <fullName evidence="5">FAD-dependent oxidoreductase</fullName>
    </submittedName>
</protein>
<dbReference type="EMBL" id="VUJW01000003">
    <property type="protein sequence ID" value="KAA1427803.1"/>
    <property type="molecule type" value="Genomic_DNA"/>
</dbReference>
<dbReference type="PRINTS" id="PR00757">
    <property type="entry name" value="AMINEOXDASEF"/>
</dbReference>
<dbReference type="InterPro" id="IPR001613">
    <property type="entry name" value="Flavin_amine_oxidase"/>
</dbReference>